<dbReference type="Proteomes" id="UP000194857">
    <property type="component" value="Unassembled WGS sequence"/>
</dbReference>
<evidence type="ECO:0000313" key="12">
    <source>
        <dbReference type="Proteomes" id="UP000284767"/>
    </source>
</evidence>
<reference evidence="7 11" key="5">
    <citation type="submission" date="2018-08" db="EMBL/GenBank/DDBJ databases">
        <title>Recombination of ecologically and evolutionarily significant loci maintains genetic cohesion in the Pseudomonas syringae species complex.</title>
        <authorList>
            <person name="Dillon M."/>
            <person name="Thakur S."/>
            <person name="Almeida R.N.D."/>
            <person name="Weir B.S."/>
            <person name="Guttman D.S."/>
        </authorList>
    </citation>
    <scope>NUCLEOTIDE SEQUENCE [LARGE SCALE GENOMIC DNA]</scope>
    <source>
        <strain evidence="7 11">ICMP 7846</strain>
    </source>
</reference>
<reference evidence="6 10" key="3">
    <citation type="submission" date="2017-05" db="EMBL/GenBank/DDBJ databases">
        <authorList>
            <person name="Song R."/>
            <person name="Chenine A.L."/>
            <person name="Ruprecht R.M."/>
        </authorList>
    </citation>
    <scope>NUCLEOTIDE SEQUENCE [LARGE SCALE GENOMIC DNA]</scope>
    <source>
        <strain evidence="6 10">S567_C10_BS</strain>
    </source>
</reference>
<protein>
    <submittedName>
        <fullName evidence="5">DUF4124 domain-containing protein</fullName>
    </submittedName>
    <submittedName>
        <fullName evidence="6">Penicillin-binding protein</fullName>
    </submittedName>
</protein>
<evidence type="ECO:0000313" key="10">
    <source>
        <dbReference type="Proteomes" id="UP000194857"/>
    </source>
</evidence>
<feature type="chain" id="PRO_5015027656" evidence="2">
    <location>
        <begin position="20"/>
        <end position="190"/>
    </location>
</feature>
<dbReference type="RefSeq" id="WP_003114474.1">
    <property type="nucleotide sequence ID" value="NZ_AP024513.1"/>
</dbReference>
<feature type="signal peptide" evidence="2">
    <location>
        <begin position="1"/>
        <end position="19"/>
    </location>
</feature>
<organism evidence="5 13">
    <name type="scientific">Pseudomonas aeruginosa</name>
    <dbReference type="NCBI Taxonomy" id="287"/>
    <lineage>
        <taxon>Bacteria</taxon>
        <taxon>Pseudomonadati</taxon>
        <taxon>Pseudomonadota</taxon>
        <taxon>Gammaproteobacteria</taxon>
        <taxon>Pseudomonadales</taxon>
        <taxon>Pseudomonadaceae</taxon>
        <taxon>Pseudomonas</taxon>
    </lineage>
</organism>
<evidence type="ECO:0000313" key="4">
    <source>
        <dbReference type="EMBL" id="CRO47032.1"/>
    </source>
</evidence>
<dbReference type="EMBL" id="NSNE01000005">
    <property type="protein sequence ID" value="RPM18219.1"/>
    <property type="molecule type" value="Genomic_DNA"/>
</dbReference>
<evidence type="ECO:0000313" key="6">
    <source>
        <dbReference type="EMBL" id="OTI65855.1"/>
    </source>
</evidence>
<reference evidence="4" key="1">
    <citation type="submission" date="2015-06" db="EMBL/GenBank/DDBJ databases">
        <authorList>
            <person name="Radhakrishnan R."/>
            <person name="Underwood A."/>
            <person name="Al-Shahib A."/>
        </authorList>
    </citation>
    <scope>NUCLEOTIDE SEQUENCE</scope>
    <source>
        <strain evidence="4">P19_London_7_VIM_2_05_10</strain>
    </source>
</reference>
<evidence type="ECO:0000313" key="5">
    <source>
        <dbReference type="EMBL" id="MZZ12140.1"/>
    </source>
</evidence>
<dbReference type="Proteomes" id="UP000284767">
    <property type="component" value="Unassembled WGS sequence"/>
</dbReference>
<proteinExistence type="predicted"/>
<evidence type="ECO:0000313" key="8">
    <source>
        <dbReference type="EMBL" id="RPM18219.1"/>
    </source>
</evidence>
<dbReference type="InterPro" id="IPR025392">
    <property type="entry name" value="DUF4124"/>
</dbReference>
<accession>A0A1S1C1Z7</accession>
<evidence type="ECO:0000259" key="3">
    <source>
        <dbReference type="Pfam" id="PF13511"/>
    </source>
</evidence>
<evidence type="ECO:0000313" key="11">
    <source>
        <dbReference type="Proteomes" id="UP000270834"/>
    </source>
</evidence>
<evidence type="ECO:0000256" key="1">
    <source>
        <dbReference type="SAM" id="MobiDB-lite"/>
    </source>
</evidence>
<dbReference type="EMBL" id="CVVU01000099">
    <property type="protein sequence ID" value="CRO47032.1"/>
    <property type="molecule type" value="Genomic_DNA"/>
</dbReference>
<gene>
    <name evidence="7" type="ORF">ALP65_00638</name>
    <name evidence="6" type="ORF">CAZ10_00840</name>
    <name evidence="5" type="ORF">GUL26_07770</name>
    <name evidence="8" type="ORF">IPC1295_11555</name>
    <name evidence="4" type="ORF">PAERUG_P19_London_7_VIM_2_05_10_01700</name>
</gene>
<dbReference type="EMBL" id="NFFZ01000001">
    <property type="protein sequence ID" value="OTI65855.1"/>
    <property type="molecule type" value="Genomic_DNA"/>
</dbReference>
<dbReference type="SMR" id="A0A069Q192"/>
<name>A0A069Q192_PSEAI</name>
<keyword evidence="2" id="KW-0732">Signal</keyword>
<dbReference type="EMBL" id="WXZT01000004">
    <property type="protein sequence ID" value="MZZ12140.1"/>
    <property type="molecule type" value="Genomic_DNA"/>
</dbReference>
<evidence type="ECO:0000313" key="9">
    <source>
        <dbReference type="Proteomes" id="UP000045039"/>
    </source>
</evidence>
<evidence type="ECO:0000313" key="13">
    <source>
        <dbReference type="Proteomes" id="UP000644192"/>
    </source>
</evidence>
<reference evidence="8 12" key="6">
    <citation type="submission" date="2019-01" db="EMBL/GenBank/DDBJ databases">
        <title>The Pseudomonas aeruginosa pan-genome provides new insights on its population structure, horizontal gene transfer and pathogenicity.</title>
        <authorList>
            <person name="Freschi L."/>
            <person name="Vincent A.T."/>
            <person name="Jeukens J."/>
            <person name="Emond-Rheault J.-G."/>
            <person name="Kukavica-Ibrulj I."/>
            <person name="Dupont M.-J."/>
            <person name="Charette S.J."/>
            <person name="Boyle B."/>
            <person name="Levesque R.C."/>
        </authorList>
    </citation>
    <scope>NUCLEOTIDE SEQUENCE [LARGE SCALE GENOMIC DNA]</scope>
    <source>
        <strain evidence="8 12">PA-W36</strain>
    </source>
</reference>
<dbReference type="AlphaFoldDB" id="A0A069Q192"/>
<reference evidence="8 12" key="4">
    <citation type="submission" date="2017-08" db="EMBL/GenBank/DDBJ databases">
        <authorList>
            <person name="Feschi L."/>
            <person name="Jeukens J."/>
            <person name="Emond-Rheault J.-G."/>
            <person name="Kukavica-Ibrulj I."/>
            <person name="Boyle B."/>
            <person name="Levesque R.C."/>
        </authorList>
    </citation>
    <scope>NUCLEOTIDE SEQUENCE [LARGE SCALE GENOMIC DNA]</scope>
    <source>
        <strain evidence="8 12">PA-W36</strain>
    </source>
</reference>
<comment type="caution">
    <text evidence="5">The sequence shown here is derived from an EMBL/GenBank/DDBJ whole genome shotgun (WGS) entry which is preliminary data.</text>
</comment>
<feature type="domain" description="DUF4124" evidence="3">
    <location>
        <begin position="8"/>
        <end position="57"/>
    </location>
</feature>
<dbReference type="EMBL" id="RBSQ01001179">
    <property type="protein sequence ID" value="RMS46979.1"/>
    <property type="molecule type" value="Genomic_DNA"/>
</dbReference>
<sequence length="190" mass="20344">MIPRILGALLLCLACAAQAGVYTYIDAEGNRVYTDQPPSGRKAQRVELAPGNSVAPPGIRYRPPAAPLEVKPPAYQLLRILFPEPDATLRANSGDVIVTVTSEPALLPGHRYRLLLDGKPAGVPGRSPVFPLKNLDRGTHQVAVEIIDGDGMTVESTPSQPFHLHRVSIAGQPLPEVDTPLVSAIEPSER</sequence>
<dbReference type="eggNOG" id="ENOG5032YZ5">
    <property type="taxonomic scope" value="Bacteria"/>
</dbReference>
<accession>A0A069Q192</accession>
<evidence type="ECO:0000313" key="7">
    <source>
        <dbReference type="EMBL" id="RMS46979.1"/>
    </source>
</evidence>
<reference evidence="9" key="2">
    <citation type="submission" date="2015-06" db="EMBL/GenBank/DDBJ databases">
        <authorList>
            <person name="Radhakrishnan Rajesh"/>
            <person name="Underwood Anthony"/>
            <person name="Al-Shahib Ali"/>
        </authorList>
    </citation>
    <scope>NUCLEOTIDE SEQUENCE [LARGE SCALE GENOMIC DNA]</scope>
    <source>
        <strain evidence="9">P19_London_7_VIM_2_05_10</strain>
    </source>
</reference>
<dbReference type="Proteomes" id="UP000045039">
    <property type="component" value="Unassembled WGS sequence"/>
</dbReference>
<evidence type="ECO:0000256" key="2">
    <source>
        <dbReference type="SAM" id="SignalP"/>
    </source>
</evidence>
<dbReference type="Proteomes" id="UP000644192">
    <property type="component" value="Unassembled WGS sequence"/>
</dbReference>
<reference evidence="5" key="7">
    <citation type="submission" date="2020-01" db="EMBL/GenBank/DDBJ databases">
        <title>Bacteria Cultured from War Wounds Associated with the Conflict in Eastern Ukraine.</title>
        <authorList>
            <person name="Snesrud E."/>
            <person name="Galac M.R."/>
            <person name="Mc Gann P."/>
            <person name="Valentine K."/>
            <person name="Viacheslav K."/>
        </authorList>
    </citation>
    <scope>NUCLEOTIDE SEQUENCE</scope>
    <source>
        <strain evidence="5">VNMU148</strain>
    </source>
</reference>
<dbReference type="Pfam" id="PF13511">
    <property type="entry name" value="DUF4124"/>
    <property type="match status" value="1"/>
</dbReference>
<dbReference type="Proteomes" id="UP000270834">
    <property type="component" value="Unassembled WGS sequence"/>
</dbReference>
<feature type="region of interest" description="Disordered" evidence="1">
    <location>
        <begin position="35"/>
        <end position="54"/>
    </location>
</feature>
<dbReference type="OMA" id="YGVRPEC"/>